<dbReference type="InterPro" id="IPR023827">
    <property type="entry name" value="Peptidase_S8_Asp-AS"/>
</dbReference>
<evidence type="ECO:0000256" key="7">
    <source>
        <dbReference type="ARBA" id="ARBA00023180"/>
    </source>
</evidence>
<sequence length="706" mass="75956">MKPTVFAELQHWYEATLQSLEGGSIPSKSQKSKLVHVYDTVFHGFSAKLTTQQAQQLEERPGVVFVFPDRLLKLHTTWSPHFLGLYDDTNYIVARPLLNESHYGKNVTIGFLDSGINPNHASFNDSGIDPLPAGRWKGECEKPINCTNKLVGFRIITTGTDVGHGTHVASTAAGRAVTNVFYSENASGTAVGVAPKARIASYKVCDVGGCSMSDVILGFEKAVKDGVDIITVPFEFPDSEYQQNPIVIGAFAAMDRGISVIASAGNSGPFERTVLNVAPWVTTVGAGTMDRRFAADLVANNGFEKFQGASLYSGPPLDPASLPLAYGGDCMSLDQSFSGKIVVCNWMVNHTDVDEPVLIDELVRKVGGAGVVAANIYPAGRDLIAKHFTIPGLVIYESDGNLLRQMINASMINGTMINATMIFQGVEFGTDQLPAPAVAFFSSRGPNNISPYVMKPDVLAPGVNILAAWPEGVEFKLLSGTSMACAHVSGLTALLKGAHPDWSPAMIRSAIMTTAYTTANDGNPIINNDDVTNSTTLDMGAGHIHPGNALDPGLVYDISPQDYVNFMCASNYTDVVIKKITSDKYGSENCNDTNTMPWDLNYPAISIDSQSLDLNRDFITVTRTVTNVGEDVSTYTVNVTNPKGVILIVTPKKMDFTSKGEKKNYYVAVIVNTTKWPGDISVEGKIVWSDGERQVVLPVVIAITGN</sequence>
<evidence type="ECO:0000256" key="9">
    <source>
        <dbReference type="PROSITE-ProRule" id="PRU01240"/>
    </source>
</evidence>
<dbReference type="GO" id="GO:0004252">
    <property type="term" value="F:serine-type endopeptidase activity"/>
    <property type="evidence" value="ECO:0007669"/>
    <property type="project" value="UniProtKB-UniRule"/>
</dbReference>
<evidence type="ECO:0000259" key="10">
    <source>
        <dbReference type="Pfam" id="PF00082"/>
    </source>
</evidence>
<evidence type="ECO:0000256" key="5">
    <source>
        <dbReference type="ARBA" id="ARBA00022801"/>
    </source>
</evidence>
<dbReference type="Pfam" id="PF17766">
    <property type="entry name" value="fn3_6"/>
    <property type="match status" value="1"/>
</dbReference>
<feature type="active site" description="Charge relay system" evidence="8 9">
    <location>
        <position position="113"/>
    </location>
</feature>
<comment type="similarity">
    <text evidence="2 9">Belongs to the peptidase S8 family.</text>
</comment>
<dbReference type="AlphaFoldDB" id="A0A9N7NA95"/>
<reference evidence="13" key="1">
    <citation type="submission" date="2019-12" db="EMBL/GenBank/DDBJ databases">
        <authorList>
            <person name="Scholes J."/>
        </authorList>
    </citation>
    <scope>NUCLEOTIDE SEQUENCE</scope>
</reference>
<feature type="domain" description="Subtilisin-like protease fibronectin type-III" evidence="12">
    <location>
        <begin position="599"/>
        <end position="701"/>
    </location>
</feature>
<evidence type="ECO:0000259" key="12">
    <source>
        <dbReference type="Pfam" id="PF17766"/>
    </source>
</evidence>
<dbReference type="InterPro" id="IPR037045">
    <property type="entry name" value="S8pro/Inhibitor_I9_sf"/>
</dbReference>
<dbReference type="Pfam" id="PF00082">
    <property type="entry name" value="Peptidase_S8"/>
    <property type="match status" value="1"/>
</dbReference>
<feature type="domain" description="Inhibitor I9" evidence="11">
    <location>
        <begin position="4"/>
        <end position="75"/>
    </location>
</feature>
<keyword evidence="14" id="KW-1185">Reference proteome</keyword>
<dbReference type="CDD" id="cd02120">
    <property type="entry name" value="PA_subtilisin_like"/>
    <property type="match status" value="1"/>
</dbReference>
<organism evidence="13 14">
    <name type="scientific">Striga hermonthica</name>
    <name type="common">Purple witchweed</name>
    <name type="synonym">Buchnera hermonthica</name>
    <dbReference type="NCBI Taxonomy" id="68872"/>
    <lineage>
        <taxon>Eukaryota</taxon>
        <taxon>Viridiplantae</taxon>
        <taxon>Streptophyta</taxon>
        <taxon>Embryophyta</taxon>
        <taxon>Tracheophyta</taxon>
        <taxon>Spermatophyta</taxon>
        <taxon>Magnoliopsida</taxon>
        <taxon>eudicotyledons</taxon>
        <taxon>Gunneridae</taxon>
        <taxon>Pentapetalae</taxon>
        <taxon>asterids</taxon>
        <taxon>lamiids</taxon>
        <taxon>Lamiales</taxon>
        <taxon>Orobanchaceae</taxon>
        <taxon>Buchnereae</taxon>
        <taxon>Striga</taxon>
    </lineage>
</organism>
<dbReference type="Proteomes" id="UP001153555">
    <property type="component" value="Unassembled WGS sequence"/>
</dbReference>
<dbReference type="InterPro" id="IPR034197">
    <property type="entry name" value="Peptidases_S8_3"/>
</dbReference>
<dbReference type="InterPro" id="IPR036852">
    <property type="entry name" value="Peptidase_S8/S53_dom_sf"/>
</dbReference>
<dbReference type="PROSITE" id="PS00137">
    <property type="entry name" value="SUBTILASE_HIS"/>
    <property type="match status" value="1"/>
</dbReference>
<feature type="active site" description="Charge relay system" evidence="8 9">
    <location>
        <position position="482"/>
    </location>
</feature>
<accession>A0A9N7NA95</accession>
<keyword evidence="4" id="KW-0732">Signal</keyword>
<dbReference type="SUPFAM" id="SSF52743">
    <property type="entry name" value="Subtilisin-like"/>
    <property type="match status" value="1"/>
</dbReference>
<name>A0A9N7NA95_STRHE</name>
<protein>
    <submittedName>
        <fullName evidence="13">Subtilase family protein</fullName>
    </submittedName>
</protein>
<dbReference type="InterPro" id="IPR000209">
    <property type="entry name" value="Peptidase_S8/S53_dom"/>
</dbReference>
<evidence type="ECO:0000259" key="11">
    <source>
        <dbReference type="Pfam" id="PF05922"/>
    </source>
</evidence>
<dbReference type="CDD" id="cd04852">
    <property type="entry name" value="Peptidases_S8_3"/>
    <property type="match status" value="1"/>
</dbReference>
<dbReference type="Gene3D" id="3.50.30.30">
    <property type="match status" value="1"/>
</dbReference>
<dbReference type="Gene3D" id="3.40.50.200">
    <property type="entry name" value="Peptidase S8/S53 domain"/>
    <property type="match status" value="1"/>
</dbReference>
<dbReference type="InterPro" id="IPR010259">
    <property type="entry name" value="S8pro/Inhibitor_I9"/>
</dbReference>
<dbReference type="PRINTS" id="PR00723">
    <property type="entry name" value="SUBTILISIN"/>
</dbReference>
<evidence type="ECO:0000256" key="8">
    <source>
        <dbReference type="PIRSR" id="PIRSR615500-1"/>
    </source>
</evidence>
<evidence type="ECO:0000256" key="4">
    <source>
        <dbReference type="ARBA" id="ARBA00022729"/>
    </source>
</evidence>
<dbReference type="InterPro" id="IPR015500">
    <property type="entry name" value="Peptidase_S8_subtilisin-rel"/>
</dbReference>
<keyword evidence="6 9" id="KW-0720">Serine protease</keyword>
<dbReference type="PROSITE" id="PS51892">
    <property type="entry name" value="SUBTILASE"/>
    <property type="match status" value="1"/>
</dbReference>
<dbReference type="GO" id="GO:0005576">
    <property type="term" value="C:extracellular region"/>
    <property type="evidence" value="ECO:0007669"/>
    <property type="project" value="UniProtKB-SubCell"/>
</dbReference>
<evidence type="ECO:0000256" key="2">
    <source>
        <dbReference type="ARBA" id="ARBA00011073"/>
    </source>
</evidence>
<gene>
    <name evidence="13" type="ORF">SHERM_25691</name>
</gene>
<feature type="active site" description="Charge relay system" evidence="8 9">
    <location>
        <position position="164"/>
    </location>
</feature>
<dbReference type="InterPro" id="IPR022398">
    <property type="entry name" value="Peptidase_S8_His-AS"/>
</dbReference>
<dbReference type="InterPro" id="IPR045051">
    <property type="entry name" value="SBT"/>
</dbReference>
<comment type="subcellular location">
    <subcellularLocation>
        <location evidence="1">Secreted</location>
    </subcellularLocation>
</comment>
<evidence type="ECO:0000256" key="6">
    <source>
        <dbReference type="ARBA" id="ARBA00022825"/>
    </source>
</evidence>
<keyword evidence="7" id="KW-0325">Glycoprotein</keyword>
<comment type="caution">
    <text evidence="13">The sequence shown here is derived from an EMBL/GenBank/DDBJ whole genome shotgun (WGS) entry which is preliminary data.</text>
</comment>
<evidence type="ECO:0000256" key="3">
    <source>
        <dbReference type="ARBA" id="ARBA00022670"/>
    </source>
</evidence>
<dbReference type="InterPro" id="IPR041469">
    <property type="entry name" value="Subtilisin-like_FN3"/>
</dbReference>
<dbReference type="Gene3D" id="3.30.70.80">
    <property type="entry name" value="Peptidase S8 propeptide/proteinase inhibitor I9"/>
    <property type="match status" value="1"/>
</dbReference>
<dbReference type="Pfam" id="PF05922">
    <property type="entry name" value="Inhibitor_I9"/>
    <property type="match status" value="1"/>
</dbReference>
<proteinExistence type="inferred from homology"/>
<dbReference type="PROSITE" id="PS00136">
    <property type="entry name" value="SUBTILASE_ASP"/>
    <property type="match status" value="1"/>
</dbReference>
<keyword evidence="5 9" id="KW-0378">Hydrolase</keyword>
<evidence type="ECO:0000313" key="13">
    <source>
        <dbReference type="EMBL" id="CAA0830248.1"/>
    </source>
</evidence>
<dbReference type="GO" id="GO:0006508">
    <property type="term" value="P:proteolysis"/>
    <property type="evidence" value="ECO:0007669"/>
    <property type="project" value="UniProtKB-KW"/>
</dbReference>
<dbReference type="PANTHER" id="PTHR10795">
    <property type="entry name" value="PROPROTEIN CONVERTASE SUBTILISIN/KEXIN"/>
    <property type="match status" value="1"/>
</dbReference>
<evidence type="ECO:0000256" key="1">
    <source>
        <dbReference type="ARBA" id="ARBA00004613"/>
    </source>
</evidence>
<dbReference type="Gene3D" id="2.60.40.2310">
    <property type="match status" value="1"/>
</dbReference>
<keyword evidence="3 9" id="KW-0645">Protease</keyword>
<feature type="domain" description="Peptidase S8/S53" evidence="10">
    <location>
        <begin position="104"/>
        <end position="520"/>
    </location>
</feature>
<dbReference type="EMBL" id="CACSLK010027815">
    <property type="protein sequence ID" value="CAA0830248.1"/>
    <property type="molecule type" value="Genomic_DNA"/>
</dbReference>
<dbReference type="OrthoDB" id="10256524at2759"/>
<evidence type="ECO:0000313" key="14">
    <source>
        <dbReference type="Proteomes" id="UP001153555"/>
    </source>
</evidence>